<feature type="domain" description="HTH araC/xylS-type" evidence="4">
    <location>
        <begin position="230"/>
        <end position="330"/>
    </location>
</feature>
<keyword evidence="6" id="KW-1185">Reference proteome</keyword>
<keyword evidence="1" id="KW-0805">Transcription regulation</keyword>
<keyword evidence="2" id="KW-0238">DNA-binding</keyword>
<sequence>MFNLMPFALEEKGRGYFHWSSLGTGLLDVDPSRAPDSFFSTWGAGGRVICQPVREEFPLAWLQEFQPGRNCKSVQLHCVEDHLTLVYVLAGTVALKCRYGASMLGPGRWELLPGNLPEIELQVYGTTRLLLLAISHDRLRYYQGSLPDLTGWLMAPTFYAWHDKQEGGKLQEMINETAGNLATCGWRMSLDRLWECYDRMLLFAMGDLGVSLSAAGCDPEDPCCHAAVVSRIRVLLLVAIQKSTPPPLSQLAMAVAHCGRTLQKIFKEHFGLSMMEYFIGARMEAILRQIIWTEKPLQIIALEFGYQDYSTFSNAVRRWWAVSPRVLRKSRILPARSIKLKRRFVRRPEARIENLCDNG</sequence>
<dbReference type="SMART" id="SM00342">
    <property type="entry name" value="HTH_ARAC"/>
    <property type="match status" value="1"/>
</dbReference>
<evidence type="ECO:0000256" key="1">
    <source>
        <dbReference type="ARBA" id="ARBA00023015"/>
    </source>
</evidence>
<dbReference type="SUPFAM" id="SSF46689">
    <property type="entry name" value="Homeodomain-like"/>
    <property type="match status" value="1"/>
</dbReference>
<comment type="caution">
    <text evidence="5">The sequence shown here is derived from an EMBL/GenBank/DDBJ whole genome shotgun (WGS) entry which is preliminary data.</text>
</comment>
<gene>
    <name evidence="5" type="ORF">DCC81_03480</name>
</gene>
<protein>
    <recommendedName>
        <fullName evidence="4">HTH araC/xylS-type domain-containing protein</fullName>
    </recommendedName>
</protein>
<dbReference type="InterPro" id="IPR050204">
    <property type="entry name" value="AraC_XylS_family_regulators"/>
</dbReference>
<evidence type="ECO:0000259" key="4">
    <source>
        <dbReference type="PROSITE" id="PS01124"/>
    </source>
</evidence>
<accession>A0A2T7BLJ8</accession>
<dbReference type="AlphaFoldDB" id="A0A2T7BLJ8"/>
<evidence type="ECO:0000313" key="6">
    <source>
        <dbReference type="Proteomes" id="UP000244450"/>
    </source>
</evidence>
<dbReference type="OrthoDB" id="657775at2"/>
<evidence type="ECO:0000313" key="5">
    <source>
        <dbReference type="EMBL" id="PUZ28555.1"/>
    </source>
</evidence>
<dbReference type="Proteomes" id="UP000244450">
    <property type="component" value="Unassembled WGS sequence"/>
</dbReference>
<dbReference type="EMBL" id="QCYK01000001">
    <property type="protein sequence ID" value="PUZ28555.1"/>
    <property type="molecule type" value="Genomic_DNA"/>
</dbReference>
<dbReference type="PROSITE" id="PS01124">
    <property type="entry name" value="HTH_ARAC_FAMILY_2"/>
    <property type="match status" value="1"/>
</dbReference>
<dbReference type="GO" id="GO:0003700">
    <property type="term" value="F:DNA-binding transcription factor activity"/>
    <property type="evidence" value="ECO:0007669"/>
    <property type="project" value="InterPro"/>
</dbReference>
<dbReference type="PANTHER" id="PTHR46796">
    <property type="entry name" value="HTH-TYPE TRANSCRIPTIONAL ACTIVATOR RHAS-RELATED"/>
    <property type="match status" value="1"/>
</dbReference>
<keyword evidence="3" id="KW-0804">Transcription</keyword>
<dbReference type="Pfam" id="PF12833">
    <property type="entry name" value="HTH_18"/>
    <property type="match status" value="1"/>
</dbReference>
<dbReference type="InterPro" id="IPR018062">
    <property type="entry name" value="HTH_AraC-typ_CS"/>
</dbReference>
<dbReference type="GO" id="GO:0043565">
    <property type="term" value="F:sequence-specific DNA binding"/>
    <property type="evidence" value="ECO:0007669"/>
    <property type="project" value="InterPro"/>
</dbReference>
<evidence type="ECO:0000256" key="3">
    <source>
        <dbReference type="ARBA" id="ARBA00023163"/>
    </source>
</evidence>
<organism evidence="5 6">
    <name type="scientific">Chitinophaga parva</name>
    <dbReference type="NCBI Taxonomy" id="2169414"/>
    <lineage>
        <taxon>Bacteria</taxon>
        <taxon>Pseudomonadati</taxon>
        <taxon>Bacteroidota</taxon>
        <taxon>Chitinophagia</taxon>
        <taxon>Chitinophagales</taxon>
        <taxon>Chitinophagaceae</taxon>
        <taxon>Chitinophaga</taxon>
    </lineage>
</organism>
<evidence type="ECO:0000256" key="2">
    <source>
        <dbReference type="ARBA" id="ARBA00023125"/>
    </source>
</evidence>
<name>A0A2T7BLJ8_9BACT</name>
<dbReference type="Gene3D" id="1.10.10.60">
    <property type="entry name" value="Homeodomain-like"/>
    <property type="match status" value="1"/>
</dbReference>
<dbReference type="InterPro" id="IPR009057">
    <property type="entry name" value="Homeodomain-like_sf"/>
</dbReference>
<dbReference type="InterPro" id="IPR018060">
    <property type="entry name" value="HTH_AraC"/>
</dbReference>
<dbReference type="PROSITE" id="PS00041">
    <property type="entry name" value="HTH_ARAC_FAMILY_1"/>
    <property type="match status" value="1"/>
</dbReference>
<reference evidence="5 6" key="1">
    <citation type="submission" date="2018-04" db="EMBL/GenBank/DDBJ databases">
        <title>Chitinophaga fuyangensis sp. nov., isolated from soil in a chemical factory.</title>
        <authorList>
            <person name="Chen K."/>
        </authorList>
    </citation>
    <scope>NUCLEOTIDE SEQUENCE [LARGE SCALE GENOMIC DNA]</scope>
    <source>
        <strain evidence="5 6">LY-1</strain>
    </source>
</reference>
<proteinExistence type="predicted"/>